<dbReference type="RefSeq" id="WP_066044775.1">
    <property type="nucleotide sequence ID" value="NZ_AP013042.1"/>
</dbReference>
<dbReference type="Pfam" id="PF04305">
    <property type="entry name" value="DUF455"/>
    <property type="match status" value="1"/>
</dbReference>
<dbReference type="SUPFAM" id="SSF47240">
    <property type="entry name" value="Ferritin-like"/>
    <property type="match status" value="1"/>
</dbReference>
<gene>
    <name evidence="1" type="ORF">BSEPE_1007</name>
</gene>
<dbReference type="AlphaFoldDB" id="A0A0P0US76"/>
<dbReference type="InterPro" id="IPR009078">
    <property type="entry name" value="Ferritin-like_SF"/>
</dbReference>
<dbReference type="STRING" id="1303921.BSEPE_1007"/>
<dbReference type="PANTHER" id="PTHR42782:SF4">
    <property type="entry name" value="DUF455 DOMAIN-CONTAINING PROTEIN"/>
    <property type="match status" value="1"/>
</dbReference>
<dbReference type="Proteomes" id="UP000067399">
    <property type="component" value="Chromosome"/>
</dbReference>
<dbReference type="PANTHER" id="PTHR42782">
    <property type="entry name" value="SI:CH73-314G15.3"/>
    <property type="match status" value="1"/>
</dbReference>
<proteinExistence type="predicted"/>
<dbReference type="OrthoDB" id="9778629at2"/>
<dbReference type="CDD" id="cd00657">
    <property type="entry name" value="Ferritin_like"/>
    <property type="match status" value="1"/>
</dbReference>
<keyword evidence="2" id="KW-1185">Reference proteome</keyword>
<accession>A0A0P0US76</accession>
<name>A0A0P0US76_9GAMM</name>
<dbReference type="InterPro" id="IPR007402">
    <property type="entry name" value="DUF455"/>
</dbReference>
<organism evidence="1 2">
    <name type="scientific">endosymbiont of Bathymodiolus septemdierum str. Myojin knoll</name>
    <dbReference type="NCBI Taxonomy" id="1303921"/>
    <lineage>
        <taxon>Bacteria</taxon>
        <taxon>Pseudomonadati</taxon>
        <taxon>Pseudomonadota</taxon>
        <taxon>Gammaproteobacteria</taxon>
        <taxon>sulfur-oxidizing symbionts</taxon>
    </lineage>
</organism>
<sequence>MNAFELAHRALMNEVINDKINLTQHLHILNANQKLSFDNFPIEPIPSPGRPKKPKLVRFQSVPKRGKSDIGLINTIHAICHIEFNAINLALDAVYRFQGMPKKFYQDWIQVAFEESQHFKLLSDYLIELDYQYGDFDGHNGLWKMTKDTDYDVLARMALVPRVLEARGLDATPKIKARFKKSAFSKMSDILDIIFKDEIEHVKIGNHWFHYVCQQRKINPLETFDQLVKKHIGSELRGPFNIKARKLANFSQQELNYLQQL</sequence>
<reference evidence="1 2" key="1">
    <citation type="journal article" date="2000" name="Mar. Ecol. Prog. Ser.">
        <title>Phylogenetic characterization of endosymbionts in three hydrothermal vent mussels: influence on host distributions.</title>
        <authorList>
            <person name="Fujiwara Y."/>
            <person name="Takai K."/>
            <person name="Uematsu K."/>
            <person name="Tsuchida S."/>
            <person name="Hunt J.C."/>
            <person name="Hashimoto J."/>
        </authorList>
    </citation>
    <scope>NUCLEOTIDE SEQUENCE [LARGE SCALE GENOMIC DNA]</scope>
    <source>
        <strain evidence="1 2">Myojin Knoll</strain>
    </source>
</reference>
<dbReference type="KEGG" id="ebh:BSEPE_1007"/>
<evidence type="ECO:0000313" key="2">
    <source>
        <dbReference type="Proteomes" id="UP000067399"/>
    </source>
</evidence>
<dbReference type="InterPro" id="IPR011197">
    <property type="entry name" value="UCP012318"/>
</dbReference>
<evidence type="ECO:0008006" key="3">
    <source>
        <dbReference type="Google" id="ProtNLM"/>
    </source>
</evidence>
<dbReference type="EMBL" id="AP013042">
    <property type="protein sequence ID" value="BAS67998.1"/>
    <property type="molecule type" value="Genomic_DNA"/>
</dbReference>
<reference evidence="1 2" key="2">
    <citation type="journal article" date="2016" name="ISME J.">
        <title>Heterogeneous composition of key metabolic gene clusters in a vent mussel symbiont population.</title>
        <authorList>
            <person name="Ikuta T."/>
            <person name="Takaki Y."/>
            <person name="Nagai Y."/>
            <person name="Shimamura S."/>
            <person name="Tsuda M."/>
            <person name="Kawagucci S."/>
            <person name="Aoki Y."/>
            <person name="Inoue K."/>
            <person name="Teruya M."/>
            <person name="Satou K."/>
            <person name="Teruya K."/>
            <person name="Shimoji M."/>
            <person name="Tamotsu H."/>
            <person name="Hirano T."/>
            <person name="Maruyama T."/>
            <person name="Yoshida T."/>
        </authorList>
    </citation>
    <scope>NUCLEOTIDE SEQUENCE [LARGE SCALE GENOMIC DNA]</scope>
    <source>
        <strain evidence="1 2">Myojin Knoll</strain>
    </source>
</reference>
<evidence type="ECO:0000313" key="1">
    <source>
        <dbReference type="EMBL" id="BAS67998.1"/>
    </source>
</evidence>
<protein>
    <recommendedName>
        <fullName evidence="3">Ferritin-like domain-containing protein</fullName>
    </recommendedName>
</protein>
<dbReference type="PIRSF" id="PIRSF012318">
    <property type="entry name" value="UCP012318"/>
    <property type="match status" value="1"/>
</dbReference>